<evidence type="ECO:0000256" key="7">
    <source>
        <dbReference type="ARBA" id="ARBA00023136"/>
    </source>
</evidence>
<dbReference type="GO" id="GO:0005789">
    <property type="term" value="C:endoplasmic reticulum membrane"/>
    <property type="evidence" value="ECO:0007669"/>
    <property type="project" value="UniProtKB-SubCell"/>
</dbReference>
<dbReference type="Proteomes" id="UP001346149">
    <property type="component" value="Unassembled WGS sequence"/>
</dbReference>
<evidence type="ECO:0000256" key="2">
    <source>
        <dbReference type="ARBA" id="ARBA00007717"/>
    </source>
</evidence>
<evidence type="ECO:0000256" key="1">
    <source>
        <dbReference type="ARBA" id="ARBA00004389"/>
    </source>
</evidence>
<accession>A0AAN7LQN6</accession>
<keyword evidence="6 9" id="KW-1133">Transmembrane helix</keyword>
<evidence type="ECO:0008006" key="12">
    <source>
        <dbReference type="Google" id="ProtNLM"/>
    </source>
</evidence>
<gene>
    <name evidence="10" type="ORF">SAY86_017033</name>
</gene>
<name>A0AAN7LQN6_TRANT</name>
<evidence type="ECO:0000256" key="3">
    <source>
        <dbReference type="ARBA" id="ARBA00022692"/>
    </source>
</evidence>
<evidence type="ECO:0000256" key="4">
    <source>
        <dbReference type="ARBA" id="ARBA00022729"/>
    </source>
</evidence>
<keyword evidence="3 9" id="KW-0812">Transmembrane</keyword>
<keyword evidence="8" id="KW-0325">Glycoprotein</keyword>
<evidence type="ECO:0000256" key="9">
    <source>
        <dbReference type="SAM" id="Phobius"/>
    </source>
</evidence>
<comment type="subcellular location">
    <subcellularLocation>
        <location evidence="1">Endoplasmic reticulum membrane</location>
        <topology evidence="1">Single-pass membrane protein</topology>
    </subcellularLocation>
</comment>
<evidence type="ECO:0000256" key="6">
    <source>
        <dbReference type="ARBA" id="ARBA00022989"/>
    </source>
</evidence>
<dbReference type="InterPro" id="IPR016574">
    <property type="entry name" value="Nicalin"/>
</dbReference>
<sequence length="551" mass="61094">MTLSLTRQVVEVSASKALLLSSFTLYSLSTQTLDRAPAVMASRKQGHREVLESMYSVIVLVFMLVACVELGDAASAVDVYRLIQYDISGVPLGSRFASLNHHASSMHFSPGVDLTRTVLVIPIRELDLGFVKVLLMVLSSDHYILWWILQYPVYFAFEDDNVNTIPADIKRNDASGQQATATAGGFKLVVSAAEPKKVASPVITNIQGWLSGSKTDGDTNQLPTIAIRGSSWEWCCGAVALLEIARLFSILYSNPRTRGRYNLLFGLTSGGPYNYNGTHKLWLGSFDQRLRETIDYAICLNSIGSWDNELYVHVSKPPENAYIRQIFEDISSVAEELGVKVGLKHKKINISNSRVAWEHEQFSRHRMTAATLSEPSVAPGLLERAGGLSDGRHFVNENSVARIVKLVAESLGRHIYGYQGKNIEIFDDGSSLAINPSYIGSWLDLLSQTPRVAPFLLKNDPFVMALKKELTDHTDEVIVQTEVLDGMFTFYDSTKAILNVYQVASVTFDLLLLLVLGSYLIVLFSFLVIVTRGLDLISLFRRPSSRKIKTA</sequence>
<keyword evidence="7 9" id="KW-0472">Membrane</keyword>
<dbReference type="GO" id="GO:0009966">
    <property type="term" value="P:regulation of signal transduction"/>
    <property type="evidence" value="ECO:0007669"/>
    <property type="project" value="InterPro"/>
</dbReference>
<evidence type="ECO:0000313" key="11">
    <source>
        <dbReference type="Proteomes" id="UP001346149"/>
    </source>
</evidence>
<protein>
    <recommendedName>
        <fullName evidence="12">Nicalin</fullName>
    </recommendedName>
</protein>
<comment type="similarity">
    <text evidence="2">Belongs to the nicastrin family.</text>
</comment>
<comment type="caution">
    <text evidence="10">The sequence shown here is derived from an EMBL/GenBank/DDBJ whole genome shotgun (WGS) entry which is preliminary data.</text>
</comment>
<evidence type="ECO:0000256" key="8">
    <source>
        <dbReference type="ARBA" id="ARBA00023180"/>
    </source>
</evidence>
<dbReference type="EMBL" id="JAXQNO010000010">
    <property type="protein sequence ID" value="KAK4789729.1"/>
    <property type="molecule type" value="Genomic_DNA"/>
</dbReference>
<dbReference type="Gene3D" id="3.40.630.10">
    <property type="entry name" value="Zn peptidases"/>
    <property type="match status" value="1"/>
</dbReference>
<evidence type="ECO:0000256" key="5">
    <source>
        <dbReference type="ARBA" id="ARBA00022824"/>
    </source>
</evidence>
<keyword evidence="4" id="KW-0732">Signal</keyword>
<dbReference type="PANTHER" id="PTHR31826">
    <property type="entry name" value="NICALIN"/>
    <property type="match status" value="1"/>
</dbReference>
<keyword evidence="5" id="KW-0256">Endoplasmic reticulum</keyword>
<feature type="transmembrane region" description="Helical" evidence="9">
    <location>
        <begin position="510"/>
        <end position="534"/>
    </location>
</feature>
<proteinExistence type="inferred from homology"/>
<dbReference type="SUPFAM" id="SSF53187">
    <property type="entry name" value="Zn-dependent exopeptidases"/>
    <property type="match status" value="1"/>
</dbReference>
<keyword evidence="11" id="KW-1185">Reference proteome</keyword>
<dbReference type="AlphaFoldDB" id="A0AAN7LQN6"/>
<reference evidence="10 11" key="1">
    <citation type="journal article" date="2023" name="Hortic Res">
        <title>Pangenome of water caltrop reveals structural variations and asymmetric subgenome divergence after allopolyploidization.</title>
        <authorList>
            <person name="Zhang X."/>
            <person name="Chen Y."/>
            <person name="Wang L."/>
            <person name="Yuan Y."/>
            <person name="Fang M."/>
            <person name="Shi L."/>
            <person name="Lu R."/>
            <person name="Comes H.P."/>
            <person name="Ma Y."/>
            <person name="Chen Y."/>
            <person name="Huang G."/>
            <person name="Zhou Y."/>
            <person name="Zheng Z."/>
            <person name="Qiu Y."/>
        </authorList>
    </citation>
    <scope>NUCLEOTIDE SEQUENCE [LARGE SCALE GENOMIC DNA]</scope>
    <source>
        <strain evidence="10">F231</strain>
    </source>
</reference>
<dbReference type="CDD" id="cd03882">
    <property type="entry name" value="M28_nicalin_like"/>
    <property type="match status" value="1"/>
</dbReference>
<evidence type="ECO:0000313" key="10">
    <source>
        <dbReference type="EMBL" id="KAK4789729.1"/>
    </source>
</evidence>
<organism evidence="10 11">
    <name type="scientific">Trapa natans</name>
    <name type="common">Water chestnut</name>
    <dbReference type="NCBI Taxonomy" id="22666"/>
    <lineage>
        <taxon>Eukaryota</taxon>
        <taxon>Viridiplantae</taxon>
        <taxon>Streptophyta</taxon>
        <taxon>Embryophyta</taxon>
        <taxon>Tracheophyta</taxon>
        <taxon>Spermatophyta</taxon>
        <taxon>Magnoliopsida</taxon>
        <taxon>eudicotyledons</taxon>
        <taxon>Gunneridae</taxon>
        <taxon>Pentapetalae</taxon>
        <taxon>rosids</taxon>
        <taxon>malvids</taxon>
        <taxon>Myrtales</taxon>
        <taxon>Lythraceae</taxon>
        <taxon>Trapa</taxon>
    </lineage>
</organism>